<name>A0A0E2E585_TREDN</name>
<dbReference type="PANTHER" id="PTHR38781:SF1">
    <property type="entry name" value="ANTITOXIN DINJ-RELATED"/>
    <property type="match status" value="1"/>
</dbReference>
<dbReference type="HOGENOM" id="CLU_154558_3_0_12"/>
<dbReference type="GO" id="GO:0006355">
    <property type="term" value="P:regulation of DNA-templated transcription"/>
    <property type="evidence" value="ECO:0007669"/>
    <property type="project" value="InterPro"/>
</dbReference>
<reference evidence="3" key="1">
    <citation type="submission" date="2012-01" db="EMBL/GenBank/DDBJ databases">
        <title>The Genome Sequence of Treponema denticola H-22.</title>
        <authorList>
            <consortium name="The Broad Institute Genome Sequencing Platform"/>
            <person name="Earl A."/>
            <person name="Ward D."/>
            <person name="Feldgarden M."/>
            <person name="Gevers D."/>
            <person name="Blanton J.M."/>
            <person name="Fenno C.J."/>
            <person name="Baranova O.V."/>
            <person name="Mathney J."/>
            <person name="Dewhirst F.E."/>
            <person name="Izard J."/>
            <person name="Young S.K."/>
            <person name="Zeng Q."/>
            <person name="Gargeya S."/>
            <person name="Fitzgerald M."/>
            <person name="Haas B."/>
            <person name="Abouelleil A."/>
            <person name="Alvarado L."/>
            <person name="Arachchi H.M."/>
            <person name="Berlin A."/>
            <person name="Chapman S.B."/>
            <person name="Gearin G."/>
            <person name="Goldberg J."/>
            <person name="Griggs A."/>
            <person name="Gujja S."/>
            <person name="Hansen M."/>
            <person name="Heiman D."/>
            <person name="Howarth C."/>
            <person name="Larimer J."/>
            <person name="Lui A."/>
            <person name="MacDonald P.J.P."/>
            <person name="McCowen C."/>
            <person name="Montmayeur A."/>
            <person name="Murphy C."/>
            <person name="Neiman D."/>
            <person name="Pearson M."/>
            <person name="Priest M."/>
            <person name="Roberts A."/>
            <person name="Saif S."/>
            <person name="Shea T."/>
            <person name="Sisk P."/>
            <person name="Stolte C."/>
            <person name="Sykes S."/>
            <person name="Wortman J."/>
            <person name="Nusbaum C."/>
            <person name="Birren B."/>
        </authorList>
    </citation>
    <scope>NUCLEOTIDE SEQUENCE [LARGE SCALE GENOMIC DNA]</scope>
    <source>
        <strain evidence="3">H-22</strain>
    </source>
</reference>
<dbReference type="AlphaFoldDB" id="A0A0E2E585"/>
<dbReference type="Proteomes" id="UP000011705">
    <property type="component" value="Chromosome"/>
</dbReference>
<organism evidence="3">
    <name type="scientific">Treponema denticola H-22</name>
    <dbReference type="NCBI Taxonomy" id="999432"/>
    <lineage>
        <taxon>Bacteria</taxon>
        <taxon>Pseudomonadati</taxon>
        <taxon>Spirochaetota</taxon>
        <taxon>Spirochaetia</taxon>
        <taxon>Spirochaetales</taxon>
        <taxon>Treponemataceae</taxon>
        <taxon>Treponema</taxon>
    </lineage>
</organism>
<sequence>MASTLVQIRVDEKLKDDVTAVYEQLGLDLSTAVRIFFKRSVAENGIPFNMKLENTKQTLIKKEIPLDILSAMQSMSKSAAIYGVSEMSIEEINNEIDAARKGK</sequence>
<dbReference type="InterPro" id="IPR007337">
    <property type="entry name" value="RelB/DinJ"/>
</dbReference>
<dbReference type="Gene3D" id="1.10.1220.10">
    <property type="entry name" value="Met repressor-like"/>
    <property type="match status" value="1"/>
</dbReference>
<comment type="caution">
    <text evidence="3">The sequence shown here is derived from an EMBL/GenBank/DDBJ whole genome shotgun (WGS) entry which is preliminary data.</text>
</comment>
<dbReference type="GO" id="GO:0006351">
    <property type="term" value="P:DNA-templated transcription"/>
    <property type="evidence" value="ECO:0007669"/>
    <property type="project" value="TreeGrafter"/>
</dbReference>
<keyword evidence="2" id="KW-1277">Toxin-antitoxin system</keyword>
<evidence type="ECO:0000256" key="2">
    <source>
        <dbReference type="ARBA" id="ARBA00022649"/>
    </source>
</evidence>
<protein>
    <submittedName>
        <fullName evidence="3">RelB/DinJ family addiction module antitoxin</fullName>
    </submittedName>
</protein>
<dbReference type="NCBIfam" id="TIGR02384">
    <property type="entry name" value="RelB_DinJ"/>
    <property type="match status" value="1"/>
</dbReference>
<proteinExistence type="inferred from homology"/>
<dbReference type="RefSeq" id="WP_002676237.1">
    <property type="nucleotide sequence ID" value="NZ_CM001795.1"/>
</dbReference>
<evidence type="ECO:0000256" key="1">
    <source>
        <dbReference type="ARBA" id="ARBA00010562"/>
    </source>
</evidence>
<gene>
    <name evidence="3" type="ORF">HMPREF9726_01399</name>
</gene>
<comment type="similarity">
    <text evidence="1">Belongs to the RelB/DinJ antitoxin family.</text>
</comment>
<dbReference type="Pfam" id="PF04221">
    <property type="entry name" value="RelB"/>
    <property type="match status" value="1"/>
</dbReference>
<accession>A0A0E2E585</accession>
<dbReference type="EMBL" id="AGDV01000012">
    <property type="protein sequence ID" value="EMB33038.1"/>
    <property type="molecule type" value="Genomic_DNA"/>
</dbReference>
<dbReference type="PANTHER" id="PTHR38781">
    <property type="entry name" value="ANTITOXIN DINJ-RELATED"/>
    <property type="match status" value="1"/>
</dbReference>
<dbReference type="InterPro" id="IPR013321">
    <property type="entry name" value="Arc_rbn_hlx_hlx"/>
</dbReference>
<evidence type="ECO:0000313" key="3">
    <source>
        <dbReference type="EMBL" id="EMB33038.1"/>
    </source>
</evidence>